<dbReference type="EMBL" id="KL659203">
    <property type="protein sequence ID" value="KFA70332.1"/>
    <property type="molecule type" value="Genomic_DNA"/>
</dbReference>
<dbReference type="InParanoid" id="A0A084R297"/>
<feature type="region of interest" description="Disordered" evidence="1">
    <location>
        <begin position="25"/>
        <end position="223"/>
    </location>
</feature>
<feature type="compositionally biased region" description="Basic and acidic residues" evidence="1">
    <location>
        <begin position="77"/>
        <end position="89"/>
    </location>
</feature>
<proteinExistence type="predicted"/>
<reference evidence="2 3" key="1">
    <citation type="journal article" date="2014" name="BMC Genomics">
        <title>Comparative genome sequencing reveals chemotype-specific gene clusters in the toxigenic black mold Stachybotrys.</title>
        <authorList>
            <person name="Semeiks J."/>
            <person name="Borek D."/>
            <person name="Otwinowski Z."/>
            <person name="Grishin N.V."/>
        </authorList>
    </citation>
    <scope>NUCLEOTIDE SEQUENCE [LARGE SCALE GENOMIC DNA]</scope>
    <source>
        <strain evidence="2 3">IBT 40285</strain>
    </source>
</reference>
<accession>A0A084R297</accession>
<keyword evidence="3" id="KW-1185">Reference proteome</keyword>
<sequence length="223" mass="22271">MSQYAKHLSIPAVAGVGLVGAAVYATTRPKKNPEDQRRDRVQAKRDSGLGGAGVGGNFTTGGFETGQVGSGTTSSTHDSDRKIDTDASRDQLPSGGVGGGVGGGGMNARTTEMKTKKQGGDYGDHTGSGSHKSSGQDSVSSGGSSSASSGKGSSSGSSGSGSQDSNAQPSGFSERFQGLFGQGGKSASDDSEIHGANRQTVVASNHAKTPTKKMGGEDSRLPR</sequence>
<feature type="compositionally biased region" description="Basic and acidic residues" evidence="1">
    <location>
        <begin position="111"/>
        <end position="124"/>
    </location>
</feature>
<name>A0A084R297_STAC4</name>
<organism evidence="2 3">
    <name type="scientific">Stachybotrys chlorohalonatus (strain IBT 40285)</name>
    <dbReference type="NCBI Taxonomy" id="1283841"/>
    <lineage>
        <taxon>Eukaryota</taxon>
        <taxon>Fungi</taxon>
        <taxon>Dikarya</taxon>
        <taxon>Ascomycota</taxon>
        <taxon>Pezizomycotina</taxon>
        <taxon>Sordariomycetes</taxon>
        <taxon>Hypocreomycetidae</taxon>
        <taxon>Hypocreales</taxon>
        <taxon>Stachybotryaceae</taxon>
        <taxon>Stachybotrys</taxon>
    </lineage>
</organism>
<dbReference type="HOGENOM" id="CLU_098693_0_0_1"/>
<evidence type="ECO:0000313" key="3">
    <source>
        <dbReference type="Proteomes" id="UP000028524"/>
    </source>
</evidence>
<dbReference type="AlphaFoldDB" id="A0A084R297"/>
<feature type="compositionally biased region" description="Basic and acidic residues" evidence="1">
    <location>
        <begin position="214"/>
        <end position="223"/>
    </location>
</feature>
<dbReference type="OrthoDB" id="5152382at2759"/>
<dbReference type="OMA" id="ERGDQSQ"/>
<gene>
    <name evidence="2" type="ORF">S40285_01721</name>
</gene>
<feature type="compositionally biased region" description="Low complexity" evidence="1">
    <location>
        <begin position="60"/>
        <end position="76"/>
    </location>
</feature>
<feature type="compositionally biased region" description="Low complexity" evidence="1">
    <location>
        <begin position="127"/>
        <end position="165"/>
    </location>
</feature>
<feature type="compositionally biased region" description="Gly residues" evidence="1">
    <location>
        <begin position="48"/>
        <end position="59"/>
    </location>
</feature>
<feature type="compositionally biased region" description="Polar residues" evidence="1">
    <location>
        <begin position="197"/>
        <end position="208"/>
    </location>
</feature>
<evidence type="ECO:0000256" key="1">
    <source>
        <dbReference type="SAM" id="MobiDB-lite"/>
    </source>
</evidence>
<dbReference type="Proteomes" id="UP000028524">
    <property type="component" value="Unassembled WGS sequence"/>
</dbReference>
<protein>
    <submittedName>
        <fullName evidence="2">Uncharacterized protein</fullName>
    </submittedName>
</protein>
<evidence type="ECO:0000313" key="2">
    <source>
        <dbReference type="EMBL" id="KFA70332.1"/>
    </source>
</evidence>
<feature type="compositionally biased region" description="Basic and acidic residues" evidence="1">
    <location>
        <begin position="31"/>
        <end position="47"/>
    </location>
</feature>
<feature type="compositionally biased region" description="Gly residues" evidence="1">
    <location>
        <begin position="95"/>
        <end position="106"/>
    </location>
</feature>